<dbReference type="InterPro" id="IPR023213">
    <property type="entry name" value="CAT-like_dom_sf"/>
</dbReference>
<evidence type="ECO:0000313" key="3">
    <source>
        <dbReference type="Proteomes" id="UP000663828"/>
    </source>
</evidence>
<name>A0A815JX15_ADIRI</name>
<evidence type="ECO:0000313" key="4">
    <source>
        <dbReference type="Proteomes" id="UP000663852"/>
    </source>
</evidence>
<gene>
    <name evidence="1" type="ORF">EDS130_LOCUS35136</name>
    <name evidence="2" type="ORF">XAT740_LOCUS36469</name>
</gene>
<evidence type="ECO:0000313" key="1">
    <source>
        <dbReference type="EMBL" id="CAF1384780.1"/>
    </source>
</evidence>
<accession>A0A815JX15</accession>
<dbReference type="Proteomes" id="UP000663828">
    <property type="component" value="Unassembled WGS sequence"/>
</dbReference>
<reference evidence="1" key="1">
    <citation type="submission" date="2021-02" db="EMBL/GenBank/DDBJ databases">
        <authorList>
            <person name="Nowell W R."/>
        </authorList>
    </citation>
    <scope>NUCLEOTIDE SEQUENCE</scope>
</reference>
<comment type="caution">
    <text evidence="1">The sequence shown here is derived from an EMBL/GenBank/DDBJ whole genome shotgun (WGS) entry which is preliminary data.</text>
</comment>
<dbReference type="Proteomes" id="UP000663852">
    <property type="component" value="Unassembled WGS sequence"/>
</dbReference>
<keyword evidence="3" id="KW-1185">Reference proteome</keyword>
<sequence>MISKLAEMLSEVGNQELNLPKIQYAEKQMETAANPSRLEPLNAKDLSRAPLTSAQKQIWFFWKLKPHSSIYNVPIASKING</sequence>
<organism evidence="1 4">
    <name type="scientific">Adineta ricciae</name>
    <name type="common">Rotifer</name>
    <dbReference type="NCBI Taxonomy" id="249248"/>
    <lineage>
        <taxon>Eukaryota</taxon>
        <taxon>Metazoa</taxon>
        <taxon>Spiralia</taxon>
        <taxon>Gnathifera</taxon>
        <taxon>Rotifera</taxon>
        <taxon>Eurotatoria</taxon>
        <taxon>Bdelloidea</taxon>
        <taxon>Adinetida</taxon>
        <taxon>Adinetidae</taxon>
        <taxon>Adineta</taxon>
    </lineage>
</organism>
<dbReference type="EMBL" id="CAJNOJ010000304">
    <property type="protein sequence ID" value="CAF1384780.1"/>
    <property type="molecule type" value="Genomic_DNA"/>
</dbReference>
<dbReference type="EMBL" id="CAJNOR010003744">
    <property type="protein sequence ID" value="CAF1443675.1"/>
    <property type="molecule type" value="Genomic_DNA"/>
</dbReference>
<dbReference type="Gene3D" id="3.30.559.10">
    <property type="entry name" value="Chloramphenicol acetyltransferase-like domain"/>
    <property type="match status" value="1"/>
</dbReference>
<protein>
    <submittedName>
        <fullName evidence="1">Uncharacterized protein</fullName>
    </submittedName>
</protein>
<dbReference type="AlphaFoldDB" id="A0A815JX15"/>
<evidence type="ECO:0000313" key="2">
    <source>
        <dbReference type="EMBL" id="CAF1443675.1"/>
    </source>
</evidence>
<proteinExistence type="predicted"/>